<keyword evidence="1" id="KW-0812">Transmembrane</keyword>
<dbReference type="PROSITE" id="PS51354">
    <property type="entry name" value="GLUTAREDOXIN_2"/>
    <property type="match status" value="1"/>
</dbReference>
<feature type="domain" description="Glutaredoxin" evidence="2">
    <location>
        <begin position="41"/>
        <end position="98"/>
    </location>
</feature>
<evidence type="ECO:0000259" key="2">
    <source>
        <dbReference type="Pfam" id="PF00462"/>
    </source>
</evidence>
<dbReference type="SUPFAM" id="SSF52833">
    <property type="entry name" value="Thioredoxin-like"/>
    <property type="match status" value="1"/>
</dbReference>
<keyword evidence="4" id="KW-1185">Reference proteome</keyword>
<dbReference type="Proteomes" id="UP000780875">
    <property type="component" value="Unassembled WGS sequence"/>
</dbReference>
<evidence type="ECO:0000256" key="1">
    <source>
        <dbReference type="SAM" id="Phobius"/>
    </source>
</evidence>
<dbReference type="InterPro" id="IPR036249">
    <property type="entry name" value="Thioredoxin-like_sf"/>
</dbReference>
<evidence type="ECO:0000313" key="3">
    <source>
        <dbReference type="EMBL" id="MBZ5738824.1"/>
    </source>
</evidence>
<comment type="caution">
    <text evidence="3">The sequence shown here is derived from an EMBL/GenBank/DDBJ whole genome shotgun (WGS) entry which is preliminary data.</text>
</comment>
<organism evidence="3 4">
    <name type="scientific">Nocardioides mangrovi</name>
    <dbReference type="NCBI Taxonomy" id="2874580"/>
    <lineage>
        <taxon>Bacteria</taxon>
        <taxon>Bacillati</taxon>
        <taxon>Actinomycetota</taxon>
        <taxon>Actinomycetes</taxon>
        <taxon>Propionibacteriales</taxon>
        <taxon>Nocardioidaceae</taxon>
        <taxon>Nocardioides</taxon>
    </lineage>
</organism>
<feature type="transmembrane region" description="Helical" evidence="1">
    <location>
        <begin position="6"/>
        <end position="24"/>
    </location>
</feature>
<gene>
    <name evidence="3" type="ORF">K8U61_11675</name>
</gene>
<sequence length="113" mass="12564">MTTEVVILVIAALVVVVTLTPYPFPRSPGDEEARADGRPIIYWRTGCSYCLRLRLALGPLGRRAVWVNIRTDPDAAARVRSVNGGDETVPTVFVGEEHRTNPPPSWVREILNR</sequence>
<keyword evidence="1" id="KW-0472">Membrane</keyword>
<name>A0ABS7UDA3_9ACTN</name>
<protein>
    <submittedName>
        <fullName evidence="3">Glutaredoxin</fullName>
    </submittedName>
</protein>
<accession>A0ABS7UDA3</accession>
<reference evidence="3 4" key="1">
    <citation type="submission" date="2021-09" db="EMBL/GenBank/DDBJ databases">
        <title>Whole genome sequence of Nocardioides sp. GBK3QG-3.</title>
        <authorList>
            <person name="Tuo L."/>
        </authorList>
    </citation>
    <scope>NUCLEOTIDE SEQUENCE [LARGE SCALE GENOMIC DNA]</scope>
    <source>
        <strain evidence="3 4">GBK3QG-3</strain>
    </source>
</reference>
<dbReference type="Pfam" id="PF00462">
    <property type="entry name" value="Glutaredoxin"/>
    <property type="match status" value="1"/>
</dbReference>
<dbReference type="Gene3D" id="3.40.30.10">
    <property type="entry name" value="Glutaredoxin"/>
    <property type="match status" value="1"/>
</dbReference>
<keyword evidence="1" id="KW-1133">Transmembrane helix</keyword>
<dbReference type="RefSeq" id="WP_224123195.1">
    <property type="nucleotide sequence ID" value="NZ_JAIQZJ010000006.1"/>
</dbReference>
<dbReference type="EMBL" id="JAIQZJ010000006">
    <property type="protein sequence ID" value="MBZ5738824.1"/>
    <property type="molecule type" value="Genomic_DNA"/>
</dbReference>
<evidence type="ECO:0000313" key="4">
    <source>
        <dbReference type="Proteomes" id="UP000780875"/>
    </source>
</evidence>
<proteinExistence type="predicted"/>
<dbReference type="InterPro" id="IPR002109">
    <property type="entry name" value="Glutaredoxin"/>
</dbReference>